<dbReference type="RefSeq" id="WP_344483055.1">
    <property type="nucleotide sequence ID" value="NZ_BAAAQX010000019.1"/>
</dbReference>
<comment type="caution">
    <text evidence="2">The sequence shown here is derived from an EMBL/GenBank/DDBJ whole genome shotgun (WGS) entry which is preliminary data.</text>
</comment>
<dbReference type="Proteomes" id="UP001499843">
    <property type="component" value="Unassembled WGS sequence"/>
</dbReference>
<dbReference type="SUPFAM" id="SSF55729">
    <property type="entry name" value="Acyl-CoA N-acyltransferases (Nat)"/>
    <property type="match status" value="1"/>
</dbReference>
<reference evidence="2 3" key="1">
    <citation type="journal article" date="2019" name="Int. J. Syst. Evol. Microbiol.">
        <title>The Global Catalogue of Microorganisms (GCM) 10K type strain sequencing project: providing services to taxonomists for standard genome sequencing and annotation.</title>
        <authorList>
            <consortium name="The Broad Institute Genomics Platform"/>
            <consortium name="The Broad Institute Genome Sequencing Center for Infectious Disease"/>
            <person name="Wu L."/>
            <person name="Ma J."/>
        </authorList>
    </citation>
    <scope>NUCLEOTIDE SEQUENCE [LARGE SCALE GENOMIC DNA]</scope>
    <source>
        <strain evidence="2 3">JCM 16114</strain>
    </source>
</reference>
<dbReference type="InterPro" id="IPR000182">
    <property type="entry name" value="GNAT_dom"/>
</dbReference>
<accession>A0ABN3CNT0</accession>
<dbReference type="InterPro" id="IPR016181">
    <property type="entry name" value="Acyl_CoA_acyltransferase"/>
</dbReference>
<dbReference type="PROSITE" id="PS51186">
    <property type="entry name" value="GNAT"/>
    <property type="match status" value="1"/>
</dbReference>
<sequence length="244" mass="25948">MTGETRDIDLLRIELGVVWRLDERGRLPGPEDMVIAVASDGITAAVASAVPDDLATRLLALVTPPPPLALVAPPPPLALSTPPDVLGACRDLLGGERVSVTGGPTYLATPPLHTTVAADVLRSDSPEHVQLARSLPRPSSWEPDEWDKLTTCSAGTPWAMVAEDGQVVSICHSARRTPLGAEAGTWTSPPYRGRGYAAATTAAWAGMLPGMHVFYSTSADNHSSQRVAQRLGLRPLGWFWHLTT</sequence>
<proteinExistence type="predicted"/>
<dbReference type="EMBL" id="BAAAQX010000019">
    <property type="protein sequence ID" value="GAA2211090.1"/>
    <property type="molecule type" value="Genomic_DNA"/>
</dbReference>
<evidence type="ECO:0000259" key="1">
    <source>
        <dbReference type="PROSITE" id="PS51186"/>
    </source>
</evidence>
<feature type="domain" description="N-acetyltransferase" evidence="1">
    <location>
        <begin position="119"/>
        <end position="244"/>
    </location>
</feature>
<evidence type="ECO:0000313" key="3">
    <source>
        <dbReference type="Proteomes" id="UP001499843"/>
    </source>
</evidence>
<keyword evidence="3" id="KW-1185">Reference proteome</keyword>
<dbReference type="Gene3D" id="3.40.630.30">
    <property type="match status" value="1"/>
</dbReference>
<organism evidence="2 3">
    <name type="scientific">Nonomuraea monospora</name>
    <dbReference type="NCBI Taxonomy" id="568818"/>
    <lineage>
        <taxon>Bacteria</taxon>
        <taxon>Bacillati</taxon>
        <taxon>Actinomycetota</taxon>
        <taxon>Actinomycetes</taxon>
        <taxon>Streptosporangiales</taxon>
        <taxon>Streptosporangiaceae</taxon>
        <taxon>Nonomuraea</taxon>
    </lineage>
</organism>
<gene>
    <name evidence="2" type="ORF">GCM10009850_065490</name>
</gene>
<dbReference type="Pfam" id="PF13302">
    <property type="entry name" value="Acetyltransf_3"/>
    <property type="match status" value="1"/>
</dbReference>
<name>A0ABN3CNT0_9ACTN</name>
<evidence type="ECO:0000313" key="2">
    <source>
        <dbReference type="EMBL" id="GAA2211090.1"/>
    </source>
</evidence>
<protein>
    <submittedName>
        <fullName evidence="2">GNAT family N-acetyltransferase</fullName>
    </submittedName>
</protein>